<evidence type="ECO:0000313" key="2">
    <source>
        <dbReference type="Proteomes" id="UP001238179"/>
    </source>
</evidence>
<accession>A0AA48GTV2</accession>
<sequence>MNSALQGDMKTALPLFQALPLEALEKAQSQAVQTLLARFSPSPRPSTARDPWVAHVLAAYEAYWKQAMLGQATPEAAERDLFRALAPLAQIGTGSPGDGVGALEPLLETRLRERGIHALFGYTRPFRECMLWTSEEERHFGVELPEGHEEVRVVMLDGFLCLGWMGFATGDTYHTGGWTRPDRLFCLKGSYDLASEAFHVSYLVHEGQHFADSRRFPGLEQPELEYRAKLAELSRATTTQASLLRAFSANLSDQRNLPHPYANRLVMRDLAQILGLNGPPAGVRWEAVKPEAIREAAVRLLKRDSASRSVPPSRGPAASGRV</sequence>
<dbReference type="RefSeq" id="WP_316412625.1">
    <property type="nucleotide sequence ID" value="NZ_AP027080.1"/>
</dbReference>
<name>A0AA48GTV2_9BACT</name>
<organism evidence="1 2">
    <name type="scientific">Mesoterricola silvestris</name>
    <dbReference type="NCBI Taxonomy" id="2927979"/>
    <lineage>
        <taxon>Bacteria</taxon>
        <taxon>Pseudomonadati</taxon>
        <taxon>Acidobacteriota</taxon>
        <taxon>Holophagae</taxon>
        <taxon>Holophagales</taxon>
        <taxon>Holophagaceae</taxon>
        <taxon>Mesoterricola</taxon>
    </lineage>
</organism>
<protein>
    <submittedName>
        <fullName evidence="1">Uncharacterized protein</fullName>
    </submittedName>
</protein>
<keyword evidence="2" id="KW-1185">Reference proteome</keyword>
<dbReference type="Proteomes" id="UP001238179">
    <property type="component" value="Chromosome"/>
</dbReference>
<reference evidence="2" key="1">
    <citation type="journal article" date="2023" name="Int. J. Syst. Evol. Microbiol.">
        <title>Mesoterricola silvestris gen. nov., sp. nov., Mesoterricola sediminis sp. nov., Geothrix oryzae sp. nov., Geothrix edaphica sp. nov., Geothrix rubra sp. nov., and Geothrix limicola sp. nov., six novel members of Acidobacteriota isolated from soils.</title>
        <authorList>
            <person name="Itoh H."/>
            <person name="Sugisawa Y."/>
            <person name="Mise K."/>
            <person name="Xu Z."/>
            <person name="Kuniyasu M."/>
            <person name="Ushijima N."/>
            <person name="Kawano K."/>
            <person name="Kobayashi E."/>
            <person name="Shiratori Y."/>
            <person name="Masuda Y."/>
            <person name="Senoo K."/>
        </authorList>
    </citation>
    <scope>NUCLEOTIDE SEQUENCE [LARGE SCALE GENOMIC DNA]</scope>
    <source>
        <strain evidence="2">W79</strain>
    </source>
</reference>
<dbReference type="AlphaFoldDB" id="A0AA48GTV2"/>
<dbReference type="KEGG" id="msil:METEAL_31260"/>
<evidence type="ECO:0000313" key="1">
    <source>
        <dbReference type="EMBL" id="BDU73952.1"/>
    </source>
</evidence>
<dbReference type="EMBL" id="AP027080">
    <property type="protein sequence ID" value="BDU73952.1"/>
    <property type="molecule type" value="Genomic_DNA"/>
</dbReference>
<proteinExistence type="predicted"/>
<gene>
    <name evidence="1" type="ORF">METEAL_31260</name>
</gene>